<comment type="caution">
    <text evidence="1">The sequence shown here is derived from an EMBL/GenBank/DDBJ whole genome shotgun (WGS) entry which is preliminary data.</text>
</comment>
<protein>
    <submittedName>
        <fullName evidence="1">Uncharacterized protein</fullName>
    </submittedName>
</protein>
<keyword evidence="2" id="KW-1185">Reference proteome</keyword>
<reference evidence="1" key="1">
    <citation type="journal article" date="2014" name="Int. J. Syst. Evol. Microbiol.">
        <title>Complete genome sequence of Corynebacterium casei LMG S-19264T (=DSM 44701T), isolated from a smear-ripened cheese.</title>
        <authorList>
            <consortium name="US DOE Joint Genome Institute (JGI-PGF)"/>
            <person name="Walter F."/>
            <person name="Albersmeier A."/>
            <person name="Kalinowski J."/>
            <person name="Ruckert C."/>
        </authorList>
    </citation>
    <scope>NUCLEOTIDE SEQUENCE</scope>
    <source>
        <strain evidence="1">JCM 4125</strain>
    </source>
</reference>
<dbReference type="EMBL" id="BMSA01000001">
    <property type="protein sequence ID" value="GGT33194.1"/>
    <property type="molecule type" value="Genomic_DNA"/>
</dbReference>
<dbReference type="AlphaFoldDB" id="A0A918H3E1"/>
<name>A0A918H3E1_9ACTN</name>
<gene>
    <name evidence="1" type="ORF">GCM10010226_06880</name>
</gene>
<dbReference type="Proteomes" id="UP000646776">
    <property type="component" value="Unassembled WGS sequence"/>
</dbReference>
<proteinExistence type="predicted"/>
<sequence length="357" mass="39536">MAGSILTPMQITERILKQAWHRTAVGSDLLDDAMLPPIGTSPDQYAPRAGDADGLFLVLDEDGTARGYHSPHQEIFATQDLDQVLYFIAEEAVRRLAEHIVARSPGRGPVANLVSGQAGMLAEIDPAWGTRFRSGGADGTRTARPCGRDPLEGLAWIADTWRDQDPFTHLAFFRGEGVSAEQIALLHGADPGQTAAGTRLSDLRSMDGGSRDDWEIVWETFCFGQAGDWAFLMYHETPPGTRIDSAALARLGVTETVRLSATSAKAIYTFDYTRDGRRVDDDRGVLELIWYERGRAPYYRGGQLDFLNQAIRRAELDHPEVMSDFELYFHALEDALGLRLPQRDIEDGTVLAAQWRS</sequence>
<evidence type="ECO:0000313" key="2">
    <source>
        <dbReference type="Proteomes" id="UP000646776"/>
    </source>
</evidence>
<accession>A0A918H3E1</accession>
<organism evidence="1 2">
    <name type="scientific">Streptomyces phaeofaciens</name>
    <dbReference type="NCBI Taxonomy" id="68254"/>
    <lineage>
        <taxon>Bacteria</taxon>
        <taxon>Bacillati</taxon>
        <taxon>Actinomycetota</taxon>
        <taxon>Actinomycetes</taxon>
        <taxon>Kitasatosporales</taxon>
        <taxon>Streptomycetaceae</taxon>
        <taxon>Streptomyces</taxon>
    </lineage>
</organism>
<reference evidence="1" key="2">
    <citation type="submission" date="2020-09" db="EMBL/GenBank/DDBJ databases">
        <authorList>
            <person name="Sun Q."/>
            <person name="Ohkuma M."/>
        </authorList>
    </citation>
    <scope>NUCLEOTIDE SEQUENCE</scope>
    <source>
        <strain evidence="1">JCM 4125</strain>
    </source>
</reference>
<evidence type="ECO:0000313" key="1">
    <source>
        <dbReference type="EMBL" id="GGT33194.1"/>
    </source>
</evidence>